<dbReference type="Proteomes" id="UP000003112">
    <property type="component" value="Unassembled WGS sequence"/>
</dbReference>
<dbReference type="STRING" id="873513.HMPREF6485_1479"/>
<dbReference type="PANTHER" id="PTHR32309">
    <property type="entry name" value="TYROSINE-PROTEIN KINASE"/>
    <property type="match status" value="1"/>
</dbReference>
<dbReference type="InterPro" id="IPR003856">
    <property type="entry name" value="LPS_length_determ_N"/>
</dbReference>
<gene>
    <name evidence="9" type="ORF">HMPREF6485_1479</name>
</gene>
<feature type="transmembrane region" description="Helical" evidence="6">
    <location>
        <begin position="20"/>
        <end position="39"/>
    </location>
</feature>
<feature type="transmembrane region" description="Helical" evidence="6">
    <location>
        <begin position="307"/>
        <end position="327"/>
    </location>
</feature>
<feature type="domain" description="Polysaccharide chain length determinant N-terminal" evidence="7">
    <location>
        <begin position="9"/>
        <end position="63"/>
    </location>
</feature>
<protein>
    <submittedName>
        <fullName evidence="9">Chain length determinant protein</fullName>
    </submittedName>
</protein>
<keyword evidence="2" id="KW-1003">Cell membrane</keyword>
<dbReference type="Pfam" id="PF02706">
    <property type="entry name" value="Wzz"/>
    <property type="match status" value="1"/>
</dbReference>
<dbReference type="GO" id="GO:0004713">
    <property type="term" value="F:protein tyrosine kinase activity"/>
    <property type="evidence" value="ECO:0007669"/>
    <property type="project" value="TreeGrafter"/>
</dbReference>
<evidence type="ECO:0000256" key="4">
    <source>
        <dbReference type="ARBA" id="ARBA00022989"/>
    </source>
</evidence>
<proteinExistence type="predicted"/>
<organism evidence="9 10">
    <name type="scientific">Segatella buccae ATCC 33574</name>
    <dbReference type="NCBI Taxonomy" id="873513"/>
    <lineage>
        <taxon>Bacteria</taxon>
        <taxon>Pseudomonadati</taxon>
        <taxon>Bacteroidota</taxon>
        <taxon>Bacteroidia</taxon>
        <taxon>Bacteroidales</taxon>
        <taxon>Prevotellaceae</taxon>
        <taxon>Segatella</taxon>
    </lineage>
</organism>
<accession>E6K7P7</accession>
<dbReference type="InterPro" id="IPR050445">
    <property type="entry name" value="Bact_polysacc_biosynth/exp"/>
</dbReference>
<evidence type="ECO:0000259" key="7">
    <source>
        <dbReference type="Pfam" id="PF02706"/>
    </source>
</evidence>
<dbReference type="GO" id="GO:0005886">
    <property type="term" value="C:plasma membrane"/>
    <property type="evidence" value="ECO:0007669"/>
    <property type="project" value="UniProtKB-SubCell"/>
</dbReference>
<comment type="subcellular location">
    <subcellularLocation>
        <location evidence="1">Cell membrane</location>
        <topology evidence="1">Multi-pass membrane protein</topology>
    </subcellularLocation>
</comment>
<dbReference type="AlphaFoldDB" id="E6K7P7"/>
<evidence type="ECO:0000256" key="1">
    <source>
        <dbReference type="ARBA" id="ARBA00004651"/>
    </source>
</evidence>
<evidence type="ECO:0000313" key="9">
    <source>
        <dbReference type="EMBL" id="EFU30200.1"/>
    </source>
</evidence>
<evidence type="ECO:0000256" key="3">
    <source>
        <dbReference type="ARBA" id="ARBA00022692"/>
    </source>
</evidence>
<dbReference type="EMBL" id="AEPD01000028">
    <property type="protein sequence ID" value="EFU30200.1"/>
    <property type="molecule type" value="Genomic_DNA"/>
</dbReference>
<sequence>MDNFSKNREMISTLLKWKWIYLAVAFASILLGIIVAISLPKKYTAKVMLAPESNNGSNSLGNLSNIASSFGVNVNGNSPDAIAPQFYPNVVISTNFIVGLCNIQVTSIDGKLRTSLYDYCANYQKSPWWFVGKGRQRQHLTKRINAFRLTKEQDDVIESIKGMVACSYDEQSNIITIKSTTQDPLIATTLVDSMSEHLQKFITNYRTSKVRKDVEDIKQLVAEAKLKYQKAQDTYAAYCDANEDANLQSFISKRNEMENEMQLRYNIYNQLIQQQQLALAKLQERTPVYAVIQPATVPVKHSSPHKALIVILFFITGMFSVTSIALIKSQIVHQKA</sequence>
<feature type="domain" description="Tyrosine-protein kinase G-rich" evidence="8">
    <location>
        <begin position="257"/>
        <end position="329"/>
    </location>
</feature>
<comment type="caution">
    <text evidence="9">The sequence shown here is derived from an EMBL/GenBank/DDBJ whole genome shotgun (WGS) entry which is preliminary data.</text>
</comment>
<dbReference type="Pfam" id="PF13807">
    <property type="entry name" value="GNVR"/>
    <property type="match status" value="1"/>
</dbReference>
<evidence type="ECO:0000256" key="6">
    <source>
        <dbReference type="SAM" id="Phobius"/>
    </source>
</evidence>
<evidence type="ECO:0000256" key="2">
    <source>
        <dbReference type="ARBA" id="ARBA00022475"/>
    </source>
</evidence>
<reference evidence="9 10" key="1">
    <citation type="submission" date="2010-10" db="EMBL/GenBank/DDBJ databases">
        <authorList>
            <person name="Muzny D."/>
            <person name="Qin X."/>
            <person name="Deng J."/>
            <person name="Jiang H."/>
            <person name="Liu Y."/>
            <person name="Qu J."/>
            <person name="Song X.-Z."/>
            <person name="Zhang L."/>
            <person name="Thornton R."/>
            <person name="Coyle M."/>
            <person name="Francisco L."/>
            <person name="Jackson L."/>
            <person name="Javaid M."/>
            <person name="Korchina V."/>
            <person name="Kovar C."/>
            <person name="Mata R."/>
            <person name="Mathew T."/>
            <person name="Ngo R."/>
            <person name="Nguyen L."/>
            <person name="Nguyen N."/>
            <person name="Okwuonu G."/>
            <person name="Ongeri F."/>
            <person name="Pham C."/>
            <person name="Simmons D."/>
            <person name="Wilczek-Boney K."/>
            <person name="Hale W."/>
            <person name="Jakkamsetti A."/>
            <person name="Pham P."/>
            <person name="Ruth R."/>
            <person name="San Lucas F."/>
            <person name="Warren J."/>
            <person name="Zhang J."/>
            <person name="Zhao Z."/>
            <person name="Zhou C."/>
            <person name="Zhu D."/>
            <person name="Lee S."/>
            <person name="Bess C."/>
            <person name="Blankenburg K."/>
            <person name="Forbes L."/>
            <person name="Fu Q."/>
            <person name="Gubbala S."/>
            <person name="Hirani K."/>
            <person name="Jayaseelan J.C."/>
            <person name="Lara F."/>
            <person name="Munidasa M."/>
            <person name="Palculict T."/>
            <person name="Patil S."/>
            <person name="Pu L.-L."/>
            <person name="Saada N."/>
            <person name="Tang L."/>
            <person name="Weissenberger G."/>
            <person name="Zhu Y."/>
            <person name="Hemphill L."/>
            <person name="Shang Y."/>
            <person name="Youmans B."/>
            <person name="Ayvaz T."/>
            <person name="Ross M."/>
            <person name="Santibanez J."/>
            <person name="Aqrawi P."/>
            <person name="Gross S."/>
            <person name="Joshi V."/>
            <person name="Fowler G."/>
            <person name="Nazareth L."/>
            <person name="Reid J."/>
            <person name="Worley K."/>
            <person name="Petrosino J."/>
            <person name="Highlander S."/>
            <person name="Gibbs R."/>
        </authorList>
    </citation>
    <scope>NUCLEOTIDE SEQUENCE [LARGE SCALE GENOMIC DNA]</scope>
    <source>
        <strain evidence="9 10">ATCC 33574</strain>
    </source>
</reference>
<dbReference type="eggNOG" id="COG3765">
    <property type="taxonomic scope" value="Bacteria"/>
</dbReference>
<keyword evidence="3 6" id="KW-0812">Transmembrane</keyword>
<dbReference type="InterPro" id="IPR032807">
    <property type="entry name" value="GNVR"/>
</dbReference>
<dbReference type="HOGENOM" id="CLU_062217_0_0_10"/>
<name>E6K7P7_9BACT</name>
<evidence type="ECO:0000256" key="5">
    <source>
        <dbReference type="ARBA" id="ARBA00023136"/>
    </source>
</evidence>
<keyword evidence="10" id="KW-1185">Reference proteome</keyword>
<keyword evidence="5 6" id="KW-0472">Membrane</keyword>
<dbReference type="GeneID" id="93536263"/>
<dbReference type="RefSeq" id="WP_004345548.1">
    <property type="nucleotide sequence ID" value="NZ_GL586311.1"/>
</dbReference>
<keyword evidence="4 6" id="KW-1133">Transmembrane helix</keyword>
<evidence type="ECO:0000313" key="10">
    <source>
        <dbReference type="Proteomes" id="UP000003112"/>
    </source>
</evidence>
<evidence type="ECO:0000259" key="8">
    <source>
        <dbReference type="Pfam" id="PF13807"/>
    </source>
</evidence>
<dbReference type="PANTHER" id="PTHR32309:SF13">
    <property type="entry name" value="FERRIC ENTEROBACTIN TRANSPORT PROTEIN FEPE"/>
    <property type="match status" value="1"/>
</dbReference>